<dbReference type="Gene3D" id="2.130.10.10">
    <property type="entry name" value="YVTN repeat-like/Quinoprotein amine dehydrogenase"/>
    <property type="match status" value="1"/>
</dbReference>
<evidence type="ECO:0000313" key="3">
    <source>
        <dbReference type="EnsemblMetazoa" id="AATE004740-PA.1"/>
    </source>
</evidence>
<dbReference type="PANTHER" id="PTHR19857">
    <property type="entry name" value="MITOCHONDRIAL DIVISION PROTEIN 1-RELATED"/>
    <property type="match status" value="1"/>
</dbReference>
<dbReference type="PROSITE" id="PS50294">
    <property type="entry name" value="WD_REPEATS_REGION"/>
    <property type="match status" value="3"/>
</dbReference>
<dbReference type="InterPro" id="IPR011047">
    <property type="entry name" value="Quinoprotein_ADH-like_sf"/>
</dbReference>
<dbReference type="InterPro" id="IPR001680">
    <property type="entry name" value="WD40_rpt"/>
</dbReference>
<sequence>MRENTPPASPYGLEDDEEDEELIYVGDADEVLDQLENEAYDGDSDEDNDEEFDEARGARSSRQPVRDDARLTFKKHTAPLFCGALHPTEDLAVTGGEDDKAYVWDTNSGEMKFEVTNHSDSIIGVGFSHDGTFVATGDISGYIQVFKISQNYRKVWEFTVGDMCALRWHSGAHVLLAGTESGEVYVWRIPSGDCKVLQGHGVKCETLELTHDGKKLAVGYGDGHFKLWDLKTNATIMEVPPSAGHSANITSLAIDQENQLFVTGGEDGSVCVIGTTGVLGMLMGSSEQSVEAVLVDYPNFELKIAATGTLAGKVTIWDIARQAKRVECADENPTGITRMLWLKDYTVCAGTLGGLIKGWDVRSGASRFTLSGHSDDVQHIAYHKEKNIILSVSEDATAKIFEVPSMV</sequence>
<dbReference type="PANTHER" id="PTHR19857:SF8">
    <property type="entry name" value="ANGIO-ASSOCIATED MIGRATORY CELL PROTEIN"/>
    <property type="match status" value="1"/>
</dbReference>
<feature type="region of interest" description="Disordered" evidence="1">
    <location>
        <begin position="28"/>
        <end position="68"/>
    </location>
</feature>
<dbReference type="Pfam" id="PF00400">
    <property type="entry name" value="WD40"/>
    <property type="match status" value="4"/>
</dbReference>
<dbReference type="EnsemblMetazoa" id="AATE004740-RA">
    <property type="protein sequence ID" value="AATE004740-PA.1"/>
    <property type="gene ID" value="AATE004740"/>
</dbReference>
<dbReference type="PROSITE" id="PS00678">
    <property type="entry name" value="WD_REPEATS_1"/>
    <property type="match status" value="1"/>
</dbReference>
<accession>A0A182ISP5</accession>
<proteinExistence type="predicted"/>
<dbReference type="AlphaFoldDB" id="A0A182ISP5"/>
<protein>
    <recommendedName>
        <fullName evidence="2">Anaphase-promoting complex subunit 4-like WD40 domain-containing protein</fullName>
    </recommendedName>
</protein>
<organism evidence="3">
    <name type="scientific">Anopheles atroparvus</name>
    <name type="common">European mosquito</name>
    <dbReference type="NCBI Taxonomy" id="41427"/>
    <lineage>
        <taxon>Eukaryota</taxon>
        <taxon>Metazoa</taxon>
        <taxon>Ecdysozoa</taxon>
        <taxon>Arthropoda</taxon>
        <taxon>Hexapoda</taxon>
        <taxon>Insecta</taxon>
        <taxon>Pterygota</taxon>
        <taxon>Neoptera</taxon>
        <taxon>Endopterygota</taxon>
        <taxon>Diptera</taxon>
        <taxon>Nematocera</taxon>
        <taxon>Culicoidea</taxon>
        <taxon>Culicidae</taxon>
        <taxon>Anophelinae</taxon>
        <taxon>Anopheles</taxon>
    </lineage>
</organism>
<dbReference type="PROSITE" id="PS50082">
    <property type="entry name" value="WD_REPEATS_2"/>
    <property type="match status" value="4"/>
</dbReference>
<dbReference type="InterPro" id="IPR024977">
    <property type="entry name" value="Apc4-like_WD40_dom"/>
</dbReference>
<feature type="compositionally biased region" description="Acidic residues" evidence="1">
    <location>
        <begin position="28"/>
        <end position="53"/>
    </location>
</feature>
<reference evidence="3" key="1">
    <citation type="submission" date="2022-08" db="UniProtKB">
        <authorList>
            <consortium name="EnsemblMetazoa"/>
        </authorList>
    </citation>
    <scope>IDENTIFICATION</scope>
    <source>
        <strain evidence="3">EBRO</strain>
    </source>
</reference>
<evidence type="ECO:0000256" key="1">
    <source>
        <dbReference type="SAM" id="MobiDB-lite"/>
    </source>
</evidence>
<dbReference type="FunFam" id="2.130.10.10:FF:001312">
    <property type="entry name" value="AGAP011387-PA"/>
    <property type="match status" value="1"/>
</dbReference>
<dbReference type="SUPFAM" id="SSF50998">
    <property type="entry name" value="Quinoprotein alcohol dehydrogenase-like"/>
    <property type="match status" value="1"/>
</dbReference>
<dbReference type="Pfam" id="PF12894">
    <property type="entry name" value="ANAPC4_WD40"/>
    <property type="match status" value="1"/>
</dbReference>
<feature type="domain" description="Anaphase-promoting complex subunit 4-like WD40" evidence="2">
    <location>
        <begin position="178"/>
        <end position="240"/>
    </location>
</feature>
<dbReference type="InterPro" id="IPR015943">
    <property type="entry name" value="WD40/YVTN_repeat-like_dom_sf"/>
</dbReference>
<dbReference type="VEuPathDB" id="VectorBase:AATE004740"/>
<dbReference type="CDD" id="cd00200">
    <property type="entry name" value="WD40"/>
    <property type="match status" value="1"/>
</dbReference>
<name>A0A182ISP5_ANOAO</name>
<evidence type="ECO:0000259" key="2">
    <source>
        <dbReference type="Pfam" id="PF12894"/>
    </source>
</evidence>
<dbReference type="InterPro" id="IPR019775">
    <property type="entry name" value="WD40_repeat_CS"/>
</dbReference>
<dbReference type="SMART" id="SM00320">
    <property type="entry name" value="WD40"/>
    <property type="match status" value="8"/>
</dbReference>
<dbReference type="InterPro" id="IPR051179">
    <property type="entry name" value="WD_repeat_multifunction"/>
</dbReference>
<dbReference type="STRING" id="41427.A0A182ISP5"/>